<evidence type="ECO:0000256" key="1">
    <source>
        <dbReference type="SAM" id="Phobius"/>
    </source>
</evidence>
<keyword evidence="1" id="KW-0812">Transmembrane</keyword>
<name>A0A6A6DCI5_9PEZI</name>
<evidence type="ECO:0000313" key="2">
    <source>
        <dbReference type="EMBL" id="KAF2176082.1"/>
    </source>
</evidence>
<dbReference type="EMBL" id="ML994715">
    <property type="protein sequence ID" value="KAF2176082.1"/>
    <property type="molecule type" value="Genomic_DNA"/>
</dbReference>
<keyword evidence="1" id="KW-1133">Transmembrane helix</keyword>
<evidence type="ECO:0000313" key="3">
    <source>
        <dbReference type="Proteomes" id="UP000800200"/>
    </source>
</evidence>
<accession>A0A6A6DCI5</accession>
<feature type="transmembrane region" description="Helical" evidence="1">
    <location>
        <begin position="27"/>
        <end position="44"/>
    </location>
</feature>
<gene>
    <name evidence="2" type="ORF">K469DRAFT_700393</name>
</gene>
<organism evidence="2 3">
    <name type="scientific">Zopfia rhizophila CBS 207.26</name>
    <dbReference type="NCBI Taxonomy" id="1314779"/>
    <lineage>
        <taxon>Eukaryota</taxon>
        <taxon>Fungi</taxon>
        <taxon>Dikarya</taxon>
        <taxon>Ascomycota</taxon>
        <taxon>Pezizomycotina</taxon>
        <taxon>Dothideomycetes</taxon>
        <taxon>Dothideomycetes incertae sedis</taxon>
        <taxon>Zopfiaceae</taxon>
        <taxon>Zopfia</taxon>
    </lineage>
</organism>
<reference evidence="2" key="1">
    <citation type="journal article" date="2020" name="Stud. Mycol.">
        <title>101 Dothideomycetes genomes: a test case for predicting lifestyles and emergence of pathogens.</title>
        <authorList>
            <person name="Haridas S."/>
            <person name="Albert R."/>
            <person name="Binder M."/>
            <person name="Bloem J."/>
            <person name="Labutti K."/>
            <person name="Salamov A."/>
            <person name="Andreopoulos B."/>
            <person name="Baker S."/>
            <person name="Barry K."/>
            <person name="Bills G."/>
            <person name="Bluhm B."/>
            <person name="Cannon C."/>
            <person name="Castanera R."/>
            <person name="Culley D."/>
            <person name="Daum C."/>
            <person name="Ezra D."/>
            <person name="Gonzalez J."/>
            <person name="Henrissat B."/>
            <person name="Kuo A."/>
            <person name="Liang C."/>
            <person name="Lipzen A."/>
            <person name="Lutzoni F."/>
            <person name="Magnuson J."/>
            <person name="Mondo S."/>
            <person name="Nolan M."/>
            <person name="Ohm R."/>
            <person name="Pangilinan J."/>
            <person name="Park H.-J."/>
            <person name="Ramirez L."/>
            <person name="Alfaro M."/>
            <person name="Sun H."/>
            <person name="Tritt A."/>
            <person name="Yoshinaga Y."/>
            <person name="Zwiers L.-H."/>
            <person name="Turgeon B."/>
            <person name="Goodwin S."/>
            <person name="Spatafora J."/>
            <person name="Crous P."/>
            <person name="Grigoriev I."/>
        </authorList>
    </citation>
    <scope>NUCLEOTIDE SEQUENCE</scope>
    <source>
        <strain evidence="2">CBS 207.26</strain>
    </source>
</reference>
<keyword evidence="1" id="KW-0472">Membrane</keyword>
<proteinExistence type="predicted"/>
<sequence length="61" mass="6903">MKCIACSGTAAFEVSIRCPYTAFCRSLSGYTFFFLVLEALLRLYPLFGFRFSNSPPPYCEV</sequence>
<protein>
    <submittedName>
        <fullName evidence="2">Uncharacterized protein</fullName>
    </submittedName>
</protein>
<dbReference type="AlphaFoldDB" id="A0A6A6DCI5"/>
<keyword evidence="3" id="KW-1185">Reference proteome</keyword>
<dbReference type="Proteomes" id="UP000800200">
    <property type="component" value="Unassembled WGS sequence"/>
</dbReference>